<feature type="domain" description="Cell envelope-related transcriptional attenuator" evidence="3">
    <location>
        <begin position="100"/>
        <end position="256"/>
    </location>
</feature>
<dbReference type="Gene3D" id="3.40.630.190">
    <property type="entry name" value="LCP protein"/>
    <property type="match status" value="1"/>
</dbReference>
<feature type="compositionally biased region" description="Low complexity" evidence="2">
    <location>
        <begin position="401"/>
        <end position="425"/>
    </location>
</feature>
<evidence type="ECO:0000256" key="1">
    <source>
        <dbReference type="ARBA" id="ARBA00006068"/>
    </source>
</evidence>
<dbReference type="RefSeq" id="WP_262065141.1">
    <property type="nucleotide sequence ID" value="NZ_JAMXOD010000003.1"/>
</dbReference>
<comment type="similarity">
    <text evidence="1">Belongs to the LytR/CpsA/Psr (LCP) family.</text>
</comment>
<feature type="compositionally biased region" description="Polar residues" evidence="2">
    <location>
        <begin position="388"/>
        <end position="398"/>
    </location>
</feature>
<dbReference type="EMBL" id="JAMZFW010000003">
    <property type="protein sequence ID" value="MCP1101356.1"/>
    <property type="molecule type" value="Genomic_DNA"/>
</dbReference>
<feature type="compositionally biased region" description="Low complexity" evidence="2">
    <location>
        <begin position="374"/>
        <end position="387"/>
    </location>
</feature>
<dbReference type="PANTHER" id="PTHR33392:SF6">
    <property type="entry name" value="POLYISOPRENYL-TEICHOIC ACID--PEPTIDOGLYCAN TEICHOIC ACID TRANSFERASE TAGU"/>
    <property type="match status" value="1"/>
</dbReference>
<evidence type="ECO:0000313" key="4">
    <source>
        <dbReference type="EMBL" id="MCP1101356.1"/>
    </source>
</evidence>
<evidence type="ECO:0000313" key="5">
    <source>
        <dbReference type="Proteomes" id="UP001523566"/>
    </source>
</evidence>
<proteinExistence type="inferred from homology"/>
<evidence type="ECO:0000256" key="2">
    <source>
        <dbReference type="SAM" id="MobiDB-lite"/>
    </source>
</evidence>
<organism evidence="4 5">
    <name type="scientific">Aequitasia blattaphilus</name>
    <dbReference type="NCBI Taxonomy" id="2949332"/>
    <lineage>
        <taxon>Bacteria</taxon>
        <taxon>Bacillati</taxon>
        <taxon>Bacillota</taxon>
        <taxon>Clostridia</taxon>
        <taxon>Lachnospirales</taxon>
        <taxon>Lachnospiraceae</taxon>
        <taxon>Aequitasia</taxon>
    </lineage>
</organism>
<reference evidence="4 5" key="1">
    <citation type="journal article" date="2022" name="Genome Biol. Evol.">
        <title>Host diet, physiology and behaviors set the stage for Lachnospiraceae cladogenesis.</title>
        <authorList>
            <person name="Vera-Ponce De Leon A."/>
            <person name="Schneider M."/>
            <person name="Jahnes B.C."/>
            <person name="Sadowski V."/>
            <person name="Camuy-Velez L.A."/>
            <person name="Duan J."/>
            <person name="Sabree Z.L."/>
        </authorList>
    </citation>
    <scope>NUCLEOTIDE SEQUENCE [LARGE SCALE GENOMIC DNA]</scope>
    <source>
        <strain evidence="4 5">PAL113</strain>
    </source>
</reference>
<sequence>MMARNSNNRRRYQRGRRKNKGFKTWSFRKKLITIFSCLIVLLLSSGIVYAANKYQKIEKQEVSAKELDISKDVVHEKGYLNVALFGLDSRDGTLGEGNLSDTIMIASLNQETGEVRLVSVFRDTLLELKDGSLNKANSAYAFGGPEDGIALINKNMDLNIDKYVAVNFNALVDIIDALGGVEIELTLEEIGHLNNYSVETSEVTGVSYTALPPEAGTYNLCGVQAVSYARIRYTEGGDFKRAERQRLVLELIAEKTRRANIGTLNKIIDKVFPQVSTNFTLADILTYAKDILHFKMGESMGFPSTNEFAMLSQVGSVVVPVTLESNVKEVHSFLFGDNGYLPSDTLKSVSASVAARASGQSTESAYTDEDEDFYVPYTDTTPTDNYYEQGNESMQAPVTDTPVQEETVPEQTTPEPVPEEPLQTE</sequence>
<dbReference type="InterPro" id="IPR050922">
    <property type="entry name" value="LytR/CpsA/Psr_CW_biosynth"/>
</dbReference>
<dbReference type="PANTHER" id="PTHR33392">
    <property type="entry name" value="POLYISOPRENYL-TEICHOIC ACID--PEPTIDOGLYCAN TEICHOIC ACID TRANSFERASE TAGU"/>
    <property type="match status" value="1"/>
</dbReference>
<gene>
    <name evidence="4" type="ORF">NK125_02880</name>
</gene>
<comment type="caution">
    <text evidence="4">The sequence shown here is derived from an EMBL/GenBank/DDBJ whole genome shotgun (WGS) entry which is preliminary data.</text>
</comment>
<accession>A0ABT1E696</accession>
<dbReference type="NCBIfam" id="TIGR00350">
    <property type="entry name" value="lytR_cpsA_psr"/>
    <property type="match status" value="1"/>
</dbReference>
<dbReference type="Proteomes" id="UP001523566">
    <property type="component" value="Unassembled WGS sequence"/>
</dbReference>
<name>A0ABT1E696_9FIRM</name>
<keyword evidence="5" id="KW-1185">Reference proteome</keyword>
<protein>
    <submittedName>
        <fullName evidence="4">LCP family protein</fullName>
    </submittedName>
</protein>
<dbReference type="InterPro" id="IPR004474">
    <property type="entry name" value="LytR_CpsA_psr"/>
</dbReference>
<dbReference type="Pfam" id="PF03816">
    <property type="entry name" value="LytR_cpsA_psr"/>
    <property type="match status" value="1"/>
</dbReference>
<evidence type="ECO:0000259" key="3">
    <source>
        <dbReference type="Pfam" id="PF03816"/>
    </source>
</evidence>
<feature type="region of interest" description="Disordered" evidence="2">
    <location>
        <begin position="357"/>
        <end position="425"/>
    </location>
</feature>